<evidence type="ECO:0000313" key="3">
    <source>
        <dbReference type="Proteomes" id="UP000699042"/>
    </source>
</evidence>
<feature type="region of interest" description="Disordered" evidence="1">
    <location>
        <begin position="1"/>
        <end position="54"/>
    </location>
</feature>
<keyword evidence="3" id="KW-1185">Reference proteome</keyword>
<organism evidence="2 3">
    <name type="scientific">Colletotrichum scovillei</name>
    <dbReference type="NCBI Taxonomy" id="1209932"/>
    <lineage>
        <taxon>Eukaryota</taxon>
        <taxon>Fungi</taxon>
        <taxon>Dikarya</taxon>
        <taxon>Ascomycota</taxon>
        <taxon>Pezizomycotina</taxon>
        <taxon>Sordariomycetes</taxon>
        <taxon>Hypocreomycetidae</taxon>
        <taxon>Glomerellales</taxon>
        <taxon>Glomerellaceae</taxon>
        <taxon>Colletotrichum</taxon>
        <taxon>Colletotrichum acutatum species complex</taxon>
    </lineage>
</organism>
<reference evidence="2" key="1">
    <citation type="submission" date="2021-05" db="EMBL/GenBank/DDBJ databases">
        <title>Comparative genomics of three Colletotrichum scovillei strains and genetic complementation revealed genes involved fungal growth and virulence on chili pepper.</title>
        <authorList>
            <person name="Hsieh D.-K."/>
            <person name="Chuang S.-C."/>
            <person name="Chen C.-Y."/>
            <person name="Chao Y.-T."/>
            <person name="Lu M.-Y.J."/>
            <person name="Lee M.-H."/>
            <person name="Shih M.-C."/>
        </authorList>
    </citation>
    <scope>NUCLEOTIDE SEQUENCE</scope>
    <source>
        <strain evidence="2">Coll-153</strain>
    </source>
</reference>
<proteinExistence type="predicted"/>
<feature type="compositionally biased region" description="Basic and acidic residues" evidence="1">
    <location>
        <begin position="25"/>
        <end position="54"/>
    </location>
</feature>
<protein>
    <submittedName>
        <fullName evidence="2">Uncharacterized protein</fullName>
    </submittedName>
</protein>
<accession>A0A9P7UAJ3</accession>
<comment type="caution">
    <text evidence="2">The sequence shown here is derived from an EMBL/GenBank/DDBJ whole genome shotgun (WGS) entry which is preliminary data.</text>
</comment>
<sequence length="54" mass="6424">MSYSYRGRENLLPHQRHSQVASRGTVDRRLTQPSDREAYYLTSDESRPRDKQMP</sequence>
<dbReference type="Proteomes" id="UP000699042">
    <property type="component" value="Unassembled WGS sequence"/>
</dbReference>
<gene>
    <name evidence="2" type="ORF">JMJ77_011926</name>
</gene>
<name>A0A9P7UAJ3_9PEZI</name>
<feature type="compositionally biased region" description="Basic and acidic residues" evidence="1">
    <location>
        <begin position="1"/>
        <end position="11"/>
    </location>
</feature>
<dbReference type="AlphaFoldDB" id="A0A9P7UAJ3"/>
<evidence type="ECO:0000256" key="1">
    <source>
        <dbReference type="SAM" id="MobiDB-lite"/>
    </source>
</evidence>
<evidence type="ECO:0000313" key="2">
    <source>
        <dbReference type="EMBL" id="KAG7044109.1"/>
    </source>
</evidence>
<dbReference type="EMBL" id="JAESDN010000011">
    <property type="protein sequence ID" value="KAG7044109.1"/>
    <property type="molecule type" value="Genomic_DNA"/>
</dbReference>
<feature type="non-terminal residue" evidence="2">
    <location>
        <position position="1"/>
    </location>
</feature>